<proteinExistence type="predicted"/>
<dbReference type="EMBL" id="CP101914">
    <property type="protein sequence ID" value="UUI02877.1"/>
    <property type="molecule type" value="Genomic_DNA"/>
</dbReference>
<name>A0ABY5JTS7_9BACI</name>
<dbReference type="Pfam" id="PF13377">
    <property type="entry name" value="Peripla_BP_3"/>
    <property type="match status" value="1"/>
</dbReference>
<keyword evidence="4" id="KW-0804">Transcription</keyword>
<dbReference type="PROSITE" id="PS50932">
    <property type="entry name" value="HTH_LACI_2"/>
    <property type="match status" value="1"/>
</dbReference>
<evidence type="ECO:0000256" key="1">
    <source>
        <dbReference type="ARBA" id="ARBA00022491"/>
    </source>
</evidence>
<protein>
    <submittedName>
        <fullName evidence="6">LacI family DNA-binding transcriptional regulator</fullName>
    </submittedName>
</protein>
<evidence type="ECO:0000313" key="6">
    <source>
        <dbReference type="EMBL" id="UUI02877.1"/>
    </source>
</evidence>
<reference evidence="6" key="1">
    <citation type="submission" date="2022-07" db="EMBL/GenBank/DDBJ databases">
        <title>FELIX.</title>
        <authorList>
            <person name="Wan K.H."/>
            <person name="Park S."/>
            <person name="Lawrence Q."/>
            <person name="Eichenberger J.P."/>
            <person name="Booth B.W."/>
            <person name="Piaggio A.J."/>
            <person name="Chandler J.C."/>
            <person name="Franklin A.B."/>
            <person name="Celniker S.E."/>
        </authorList>
    </citation>
    <scope>NUCLEOTIDE SEQUENCE</scope>
    <source>
        <strain evidence="6">QA-1986 374</strain>
    </source>
</reference>
<accession>A0ABY5JTS7</accession>
<dbReference type="PANTHER" id="PTHR30146:SF148">
    <property type="entry name" value="HTH-TYPE TRANSCRIPTIONAL REPRESSOR PURR-RELATED"/>
    <property type="match status" value="1"/>
</dbReference>
<dbReference type="SUPFAM" id="SSF47413">
    <property type="entry name" value="lambda repressor-like DNA-binding domains"/>
    <property type="match status" value="1"/>
</dbReference>
<evidence type="ECO:0000256" key="2">
    <source>
        <dbReference type="ARBA" id="ARBA00023015"/>
    </source>
</evidence>
<feature type="domain" description="HTH lacI-type" evidence="5">
    <location>
        <begin position="7"/>
        <end position="61"/>
    </location>
</feature>
<evidence type="ECO:0000259" key="5">
    <source>
        <dbReference type="PROSITE" id="PS50932"/>
    </source>
</evidence>
<dbReference type="InterPro" id="IPR028082">
    <property type="entry name" value="Peripla_BP_I"/>
</dbReference>
<dbReference type="Pfam" id="PF00356">
    <property type="entry name" value="LacI"/>
    <property type="match status" value="1"/>
</dbReference>
<dbReference type="RefSeq" id="WP_256708077.1">
    <property type="nucleotide sequence ID" value="NZ_CP101914.1"/>
</dbReference>
<keyword evidence="7" id="KW-1185">Reference proteome</keyword>
<dbReference type="SUPFAM" id="SSF53822">
    <property type="entry name" value="Periplasmic binding protein-like I"/>
    <property type="match status" value="1"/>
</dbReference>
<evidence type="ECO:0000256" key="3">
    <source>
        <dbReference type="ARBA" id="ARBA00023125"/>
    </source>
</evidence>
<dbReference type="Proteomes" id="UP001059773">
    <property type="component" value="Chromosome"/>
</dbReference>
<dbReference type="GO" id="GO:0003677">
    <property type="term" value="F:DNA binding"/>
    <property type="evidence" value="ECO:0007669"/>
    <property type="project" value="UniProtKB-KW"/>
</dbReference>
<dbReference type="PANTHER" id="PTHR30146">
    <property type="entry name" value="LACI-RELATED TRANSCRIPTIONAL REPRESSOR"/>
    <property type="match status" value="1"/>
</dbReference>
<dbReference type="CDD" id="cd01392">
    <property type="entry name" value="HTH_LacI"/>
    <property type="match status" value="1"/>
</dbReference>
<dbReference type="Gene3D" id="3.40.50.2300">
    <property type="match status" value="2"/>
</dbReference>
<evidence type="ECO:0000313" key="7">
    <source>
        <dbReference type="Proteomes" id="UP001059773"/>
    </source>
</evidence>
<dbReference type="InterPro" id="IPR010982">
    <property type="entry name" value="Lambda_DNA-bd_dom_sf"/>
</dbReference>
<dbReference type="SMART" id="SM00354">
    <property type="entry name" value="HTH_LACI"/>
    <property type="match status" value="1"/>
</dbReference>
<sequence>MKITRKVTIKDVSQHSGFGIGTVSRAINQSEGISEKTRKKIQASIEQLGYTPNYVAQSMRSQKYKSIAFFADISNPVFAQIAKSVQIELDSYGFTLSLCSIGEKNVEEKISSFLNGRSFDGIILSIPTEKDWKLNKVLTKIDIPVVPINRDVPTLPPGVLTDYYSSVKKAINYLISLGHESIAMITGNKEIRPTREGIRAYKDCFDFQGKQFNEELILSGKLNSKSGEELLLEIAPKIHRGEVTAVLSLNNQMFYGILRAMRKESLRYPDDISIITFEDNELTQLLDPPVTSIHRPIDDMGKQIAQVLLKYIQDPESYGEEEPIVIPTEFLIRDSCKPII</sequence>
<dbReference type="Gene3D" id="1.10.260.40">
    <property type="entry name" value="lambda repressor-like DNA-binding domains"/>
    <property type="match status" value="1"/>
</dbReference>
<dbReference type="InterPro" id="IPR046335">
    <property type="entry name" value="LacI/GalR-like_sensor"/>
</dbReference>
<gene>
    <name evidence="6" type="ORF">NP439_23070</name>
</gene>
<keyword evidence="1" id="KW-0678">Repressor</keyword>
<organism evidence="6 7">
    <name type="scientific">Oceanobacillus jeddahense</name>
    <dbReference type="NCBI Taxonomy" id="1462527"/>
    <lineage>
        <taxon>Bacteria</taxon>
        <taxon>Bacillati</taxon>
        <taxon>Bacillota</taxon>
        <taxon>Bacilli</taxon>
        <taxon>Bacillales</taxon>
        <taxon>Bacillaceae</taxon>
        <taxon>Oceanobacillus</taxon>
    </lineage>
</organism>
<keyword evidence="2" id="KW-0805">Transcription regulation</keyword>
<dbReference type="InterPro" id="IPR000843">
    <property type="entry name" value="HTH_LacI"/>
</dbReference>
<keyword evidence="3 6" id="KW-0238">DNA-binding</keyword>
<evidence type="ECO:0000256" key="4">
    <source>
        <dbReference type="ARBA" id="ARBA00023163"/>
    </source>
</evidence>